<reference evidence="1" key="1">
    <citation type="submission" date="2019-11" db="EMBL/GenBank/DDBJ databases">
        <authorList>
            <person name="Feng L."/>
        </authorList>
    </citation>
    <scope>NUCLEOTIDE SEQUENCE</scope>
    <source>
        <strain evidence="1">AcaccaeLFYP115</strain>
    </source>
</reference>
<dbReference type="AlphaFoldDB" id="A0A6N2WRP9"/>
<dbReference type="EMBL" id="CACRSQ010000010">
    <property type="protein sequence ID" value="VYT42366.1"/>
    <property type="molecule type" value="Genomic_DNA"/>
</dbReference>
<dbReference type="Pfam" id="PF08780">
    <property type="entry name" value="NTase_sub_bind"/>
    <property type="match status" value="1"/>
</dbReference>
<dbReference type="NCBIfam" id="TIGR01987">
    <property type="entry name" value="HI0074"/>
    <property type="match status" value="1"/>
</dbReference>
<dbReference type="Gene3D" id="1.20.120.330">
    <property type="entry name" value="Nucleotidyltransferases domain 2"/>
    <property type="match status" value="1"/>
</dbReference>
<gene>
    <name evidence="1" type="ORF">ACLFYP115_03453</name>
</gene>
<name>A0A6N2WRP9_9FIRM</name>
<dbReference type="GO" id="GO:0016740">
    <property type="term" value="F:transferase activity"/>
    <property type="evidence" value="ECO:0007669"/>
    <property type="project" value="UniProtKB-KW"/>
</dbReference>
<evidence type="ECO:0000313" key="1">
    <source>
        <dbReference type="EMBL" id="VYT42366.1"/>
    </source>
</evidence>
<dbReference type="InterPro" id="IPR010235">
    <property type="entry name" value="HepT"/>
</dbReference>
<keyword evidence="1" id="KW-0808">Transferase</keyword>
<organism evidence="1">
    <name type="scientific">Anaerostipes caccae</name>
    <dbReference type="NCBI Taxonomy" id="105841"/>
    <lineage>
        <taxon>Bacteria</taxon>
        <taxon>Bacillati</taxon>
        <taxon>Bacillota</taxon>
        <taxon>Clostridia</taxon>
        <taxon>Lachnospirales</taxon>
        <taxon>Lachnospiraceae</taxon>
        <taxon>Anaerostipes</taxon>
    </lineage>
</organism>
<protein>
    <submittedName>
        <fullName evidence="1">Nucleotidyltransferase substrate binding protein like protein</fullName>
    </submittedName>
</protein>
<dbReference type="SUPFAM" id="SSF81593">
    <property type="entry name" value="Nucleotidyltransferase substrate binding subunit/domain"/>
    <property type="match status" value="1"/>
</dbReference>
<dbReference type="RefSeq" id="WP_006568481.1">
    <property type="nucleotide sequence ID" value="NZ_BAABZP010000001.1"/>
</dbReference>
<proteinExistence type="predicted"/>
<accession>A0A6N2WRP9</accession>
<sequence length="129" mass="14977">MKKFENFCKALDNLEDIYKYEEPYDNVVLTGLVALYEICFEQSWKAVKEVLSENGIEEAATGSPRSIIKLAYSVNLIKDQEVWLEALVSGNNVAHAYNQAIAMDIVKKTKERYVVMFRELRSEIKENWF</sequence>